<accession>X1F8B2</accession>
<dbReference type="EMBL" id="BARU01013818">
    <property type="protein sequence ID" value="GAH41192.1"/>
    <property type="molecule type" value="Genomic_DNA"/>
</dbReference>
<dbReference type="AlphaFoldDB" id="X1F8B2"/>
<name>X1F8B2_9ZZZZ</name>
<feature type="non-terminal residue" evidence="1">
    <location>
        <position position="185"/>
    </location>
</feature>
<evidence type="ECO:0000313" key="1">
    <source>
        <dbReference type="EMBL" id="GAH41192.1"/>
    </source>
</evidence>
<protein>
    <submittedName>
        <fullName evidence="1">Uncharacterized protein</fullName>
    </submittedName>
</protein>
<proteinExistence type="predicted"/>
<organism evidence="1">
    <name type="scientific">marine sediment metagenome</name>
    <dbReference type="NCBI Taxonomy" id="412755"/>
    <lineage>
        <taxon>unclassified sequences</taxon>
        <taxon>metagenomes</taxon>
        <taxon>ecological metagenomes</taxon>
    </lineage>
</organism>
<comment type="caution">
    <text evidence="1">The sequence shown here is derived from an EMBL/GenBank/DDBJ whole genome shotgun (WGS) entry which is preliminary data.</text>
</comment>
<sequence length="185" mass="21072">TGFIDIINRAMRMTIGMEMNVPGAGPRDINAEIYVLEGWMYTGVDVPDMGEQWQKMELTEEMWQQQDQVGQYVELLATAVEVDYKGTETVNGVECYVFEIEPDMDNLTEILSQETSTLGLINLGGLDLGELYQELTVKEWLAKDSCLLQRVEIELVMEIRPSDVGATGDDFEKMTIDIEMTMRFY</sequence>
<gene>
    <name evidence="1" type="ORF">S03H2_24729</name>
</gene>
<feature type="non-terminal residue" evidence="1">
    <location>
        <position position="1"/>
    </location>
</feature>
<reference evidence="1" key="1">
    <citation type="journal article" date="2014" name="Front. Microbiol.">
        <title>High frequency of phylogenetically diverse reductive dehalogenase-homologous genes in deep subseafloor sedimentary metagenomes.</title>
        <authorList>
            <person name="Kawai M."/>
            <person name="Futagami T."/>
            <person name="Toyoda A."/>
            <person name="Takaki Y."/>
            <person name="Nishi S."/>
            <person name="Hori S."/>
            <person name="Arai W."/>
            <person name="Tsubouchi T."/>
            <person name="Morono Y."/>
            <person name="Uchiyama I."/>
            <person name="Ito T."/>
            <person name="Fujiyama A."/>
            <person name="Inagaki F."/>
            <person name="Takami H."/>
        </authorList>
    </citation>
    <scope>NUCLEOTIDE SEQUENCE</scope>
    <source>
        <strain evidence="1">Expedition CK06-06</strain>
    </source>
</reference>
<dbReference type="Gene3D" id="2.50.20.20">
    <property type="match status" value="1"/>
</dbReference>